<organism evidence="1 2">
    <name type="scientific">Frankliniella occidentalis</name>
    <name type="common">Western flower thrips</name>
    <name type="synonym">Euthrips occidentalis</name>
    <dbReference type="NCBI Taxonomy" id="133901"/>
    <lineage>
        <taxon>Eukaryota</taxon>
        <taxon>Metazoa</taxon>
        <taxon>Ecdysozoa</taxon>
        <taxon>Arthropoda</taxon>
        <taxon>Hexapoda</taxon>
        <taxon>Insecta</taxon>
        <taxon>Pterygota</taxon>
        <taxon>Neoptera</taxon>
        <taxon>Paraneoptera</taxon>
        <taxon>Thysanoptera</taxon>
        <taxon>Terebrantia</taxon>
        <taxon>Thripoidea</taxon>
        <taxon>Thripidae</taxon>
        <taxon>Frankliniella</taxon>
    </lineage>
</organism>
<dbReference type="GeneID" id="113217050"/>
<keyword evidence="1" id="KW-1185">Reference proteome</keyword>
<proteinExistence type="predicted"/>
<evidence type="ECO:0000313" key="2">
    <source>
        <dbReference type="RefSeq" id="XP_026292677.1"/>
    </source>
</evidence>
<evidence type="ECO:0000313" key="1">
    <source>
        <dbReference type="Proteomes" id="UP000504606"/>
    </source>
</evidence>
<dbReference type="PANTHER" id="PTHR46113">
    <property type="entry name" value="SNAC DOMAIN-CONTAINING PROTEIN"/>
    <property type="match status" value="1"/>
</dbReference>
<dbReference type="AlphaFoldDB" id="A0A6J1TIU5"/>
<dbReference type="KEGG" id="foc:113217050"/>
<protein>
    <submittedName>
        <fullName evidence="2">Uncharacterized protein LOC113217050</fullName>
    </submittedName>
</protein>
<gene>
    <name evidence="2" type="primary">LOC113217050</name>
</gene>
<reference evidence="2" key="1">
    <citation type="submission" date="2025-08" db="UniProtKB">
        <authorList>
            <consortium name="RefSeq"/>
        </authorList>
    </citation>
    <scope>IDENTIFICATION</scope>
    <source>
        <tissue evidence="2">Whole organism</tissue>
    </source>
</reference>
<dbReference type="PANTHER" id="PTHR46113:SF1">
    <property type="entry name" value="PEPTIDASE M17 LEUCYL AMINOPEPTIDASE N-TERMINAL DOMAIN-CONTAINING PROTEIN"/>
    <property type="match status" value="1"/>
</dbReference>
<dbReference type="RefSeq" id="XP_026292677.1">
    <property type="nucleotide sequence ID" value="XM_026436892.2"/>
</dbReference>
<name>A0A6J1TIU5_FRAOC</name>
<dbReference type="OrthoDB" id="7696210at2759"/>
<sequence length="238" mass="27064">MARASYCLLLYLFEGQFSLTRYEKTGVERVCLFVVKIYIHHWFTCQIARWAPRNDLELLGSLRAYAEFDPQVADKGLKAVGRHLWYLSEEIVGLAFFDEIVSADTKIKMVHSMKTNKGSNIPPHRLSVTGSALKALAYRGLEDLVTTSTMNFFKKAKLPTDFLEKPPLEWESDPSYKECLAVVRNLKVVNDTAERGVGLIKEYTAAGLTKDEEQLQSILKIVKNHRACYPKLTKSELV</sequence>
<dbReference type="Proteomes" id="UP000504606">
    <property type="component" value="Unplaced"/>
</dbReference>
<accession>A0A6J1TIU5</accession>